<dbReference type="InterPro" id="IPR021765">
    <property type="entry name" value="UstYa-like"/>
</dbReference>
<gene>
    <name evidence="4" type="ORF">G7Y89_g2866</name>
</gene>
<comment type="pathway">
    <text evidence="1">Mycotoxin biosynthesis.</text>
</comment>
<dbReference type="GO" id="GO:0043386">
    <property type="term" value="P:mycotoxin biosynthetic process"/>
    <property type="evidence" value="ECO:0007669"/>
    <property type="project" value="InterPro"/>
</dbReference>
<organism evidence="4 5">
    <name type="scientific">Cudoniella acicularis</name>
    <dbReference type="NCBI Taxonomy" id="354080"/>
    <lineage>
        <taxon>Eukaryota</taxon>
        <taxon>Fungi</taxon>
        <taxon>Dikarya</taxon>
        <taxon>Ascomycota</taxon>
        <taxon>Pezizomycotina</taxon>
        <taxon>Leotiomycetes</taxon>
        <taxon>Helotiales</taxon>
        <taxon>Tricladiaceae</taxon>
        <taxon>Cudoniella</taxon>
    </lineage>
</organism>
<keyword evidence="5" id="KW-1185">Reference proteome</keyword>
<dbReference type="Proteomes" id="UP000566819">
    <property type="component" value="Unassembled WGS sequence"/>
</dbReference>
<accession>A0A8H4RSH2</accession>
<dbReference type="EMBL" id="JAAMPI010000133">
    <property type="protein sequence ID" value="KAF4635222.1"/>
    <property type="molecule type" value="Genomic_DNA"/>
</dbReference>
<evidence type="ECO:0000313" key="4">
    <source>
        <dbReference type="EMBL" id="KAF4635222.1"/>
    </source>
</evidence>
<evidence type="ECO:0000256" key="2">
    <source>
        <dbReference type="ARBA" id="ARBA00035112"/>
    </source>
</evidence>
<keyword evidence="3" id="KW-1133">Transmembrane helix</keyword>
<evidence type="ECO:0008006" key="6">
    <source>
        <dbReference type="Google" id="ProtNLM"/>
    </source>
</evidence>
<proteinExistence type="inferred from homology"/>
<sequence length="292" mass="33364">MAAQFKNILASAYLLTTRTKFLRSLKGYKFVDADLEDYQDQESAKSKLLRCSQCDNRLPNTPPKNFHVLYSTYAGWALSGILTVILTTVLILGDGNRWQQNCFGVTSSYSPLLSQVPNTLSETIRNGSIRWPSPYRVRPLNIKLTEEEYRKIGKSPETAAKNPSEFGGGYFLQPEFSHQLHCINLLRKASHFKYSYYLAHDPDFKDKPATFKVHFDHCVEMLRQFVMCHADVGLVTAHWIEQRGRPWPDFNTKQTCRNFEGIWQWTVDHQMPEGTPMIPTKPAGAKALSSPP</sequence>
<evidence type="ECO:0000256" key="1">
    <source>
        <dbReference type="ARBA" id="ARBA00004685"/>
    </source>
</evidence>
<evidence type="ECO:0000313" key="5">
    <source>
        <dbReference type="Proteomes" id="UP000566819"/>
    </source>
</evidence>
<dbReference type="AlphaFoldDB" id="A0A8H4RSH2"/>
<evidence type="ECO:0000256" key="3">
    <source>
        <dbReference type="SAM" id="Phobius"/>
    </source>
</evidence>
<reference evidence="4 5" key="1">
    <citation type="submission" date="2020-03" db="EMBL/GenBank/DDBJ databases">
        <title>Draft Genome Sequence of Cudoniella acicularis.</title>
        <authorList>
            <person name="Buettner E."/>
            <person name="Kellner H."/>
        </authorList>
    </citation>
    <scope>NUCLEOTIDE SEQUENCE [LARGE SCALE GENOMIC DNA]</scope>
    <source>
        <strain evidence="4 5">DSM 108380</strain>
    </source>
</reference>
<comment type="caution">
    <text evidence="4">The sequence shown here is derived from an EMBL/GenBank/DDBJ whole genome shotgun (WGS) entry which is preliminary data.</text>
</comment>
<dbReference type="PANTHER" id="PTHR33365">
    <property type="entry name" value="YALI0B05434P"/>
    <property type="match status" value="1"/>
</dbReference>
<name>A0A8H4RSH2_9HELO</name>
<keyword evidence="3" id="KW-0812">Transmembrane</keyword>
<dbReference type="PANTHER" id="PTHR33365:SF4">
    <property type="entry name" value="CYCLOCHLOROTINE BIOSYNTHESIS PROTEIN O"/>
    <property type="match status" value="1"/>
</dbReference>
<keyword evidence="3" id="KW-0472">Membrane</keyword>
<feature type="transmembrane region" description="Helical" evidence="3">
    <location>
        <begin position="73"/>
        <end position="93"/>
    </location>
</feature>
<dbReference type="OrthoDB" id="3687641at2759"/>
<comment type="similarity">
    <text evidence="2">Belongs to the ustYa family.</text>
</comment>
<protein>
    <recommendedName>
        <fullName evidence="6">Tat pathway signal sequence</fullName>
    </recommendedName>
</protein>
<dbReference type="Pfam" id="PF11807">
    <property type="entry name" value="UstYa"/>
    <property type="match status" value="1"/>
</dbReference>